<dbReference type="PANTHER" id="PTHR43591">
    <property type="entry name" value="METHYLTRANSFERASE"/>
    <property type="match status" value="1"/>
</dbReference>
<dbReference type="Proteomes" id="UP000249363">
    <property type="component" value="Unassembled WGS sequence"/>
</dbReference>
<gene>
    <name evidence="2" type="ORF">BHQ10_009917</name>
</gene>
<dbReference type="InterPro" id="IPR013216">
    <property type="entry name" value="Methyltransf_11"/>
</dbReference>
<evidence type="ECO:0000313" key="2">
    <source>
        <dbReference type="EMBL" id="RAO73905.1"/>
    </source>
</evidence>
<dbReference type="GeneID" id="63799131"/>
<reference evidence="2 3" key="1">
    <citation type="journal article" date="2017" name="Biotechnol. Biofuels">
        <title>Differential beta-glucosidase expression as a function of carbon source availability in Talaromyces amestolkiae: a genomic and proteomic approach.</title>
        <authorList>
            <person name="de Eugenio L.I."/>
            <person name="Mendez-Liter J.A."/>
            <person name="Nieto-Dominguez M."/>
            <person name="Alonso L."/>
            <person name="Gil-Munoz J."/>
            <person name="Barriuso J."/>
            <person name="Prieto A."/>
            <person name="Martinez M.J."/>
        </authorList>
    </citation>
    <scope>NUCLEOTIDE SEQUENCE [LARGE SCALE GENOMIC DNA]</scope>
    <source>
        <strain evidence="2 3">CIB</strain>
    </source>
</reference>
<dbReference type="AlphaFoldDB" id="A0A364LDK6"/>
<proteinExistence type="predicted"/>
<sequence length="285" mass="31498">MSLSNSSKWDNTAAEYEKMPIDGPLSIPCTRMLNVVNTTLPFSTASTILDIGCGPGTLPTLLFKKYGEQIPETTKLIATDFSAGMVEAARMRKQKEMHSENVHAAKCWARLEVDVMDAQNLEKFASNSVSHVMGSLVYFMLPDHKKGLSEAHRVLLADGVFACTSWAKVGWMGFVVQAAQKITQKSIDSPMKFAEIWKSPEGIKAELEAAGFRDVHAEFVEVNWQVPEPKEFVKTFMKSSNPGLTTILKDLTEEQVALCSDEWVRLVEENGNVCHGQAVLGVGRK</sequence>
<feature type="domain" description="Methyltransferase type 11" evidence="1">
    <location>
        <begin position="49"/>
        <end position="163"/>
    </location>
</feature>
<protein>
    <recommendedName>
        <fullName evidence="1">Methyltransferase type 11 domain-containing protein</fullName>
    </recommendedName>
</protein>
<name>A0A364LDK6_TALAM</name>
<accession>A0A364LDK6</accession>
<dbReference type="RefSeq" id="XP_040738419.1">
    <property type="nucleotide sequence ID" value="XM_040882884.1"/>
</dbReference>
<evidence type="ECO:0000313" key="3">
    <source>
        <dbReference type="Proteomes" id="UP000249363"/>
    </source>
</evidence>
<organism evidence="2 3">
    <name type="scientific">Talaromyces amestolkiae</name>
    <dbReference type="NCBI Taxonomy" id="1196081"/>
    <lineage>
        <taxon>Eukaryota</taxon>
        <taxon>Fungi</taxon>
        <taxon>Dikarya</taxon>
        <taxon>Ascomycota</taxon>
        <taxon>Pezizomycotina</taxon>
        <taxon>Eurotiomycetes</taxon>
        <taxon>Eurotiomycetidae</taxon>
        <taxon>Eurotiales</taxon>
        <taxon>Trichocomaceae</taxon>
        <taxon>Talaromyces</taxon>
        <taxon>Talaromyces sect. Talaromyces</taxon>
    </lineage>
</organism>
<dbReference type="Pfam" id="PF08241">
    <property type="entry name" value="Methyltransf_11"/>
    <property type="match status" value="1"/>
</dbReference>
<evidence type="ECO:0000259" key="1">
    <source>
        <dbReference type="Pfam" id="PF08241"/>
    </source>
</evidence>
<dbReference type="STRING" id="1196081.A0A364LDK6"/>
<dbReference type="GO" id="GO:0008757">
    <property type="term" value="F:S-adenosylmethionine-dependent methyltransferase activity"/>
    <property type="evidence" value="ECO:0007669"/>
    <property type="project" value="InterPro"/>
</dbReference>
<keyword evidence="3" id="KW-1185">Reference proteome</keyword>
<dbReference type="CDD" id="cd02440">
    <property type="entry name" value="AdoMet_MTases"/>
    <property type="match status" value="1"/>
</dbReference>
<dbReference type="PANTHER" id="PTHR43591:SF24">
    <property type="entry name" value="2-METHOXY-6-POLYPRENYL-1,4-BENZOQUINOL METHYLASE, MITOCHONDRIAL"/>
    <property type="match status" value="1"/>
</dbReference>
<dbReference type="SUPFAM" id="SSF53335">
    <property type="entry name" value="S-adenosyl-L-methionine-dependent methyltransferases"/>
    <property type="match status" value="1"/>
</dbReference>
<dbReference type="OrthoDB" id="2013972at2759"/>
<dbReference type="EMBL" id="MIKG01000027">
    <property type="protein sequence ID" value="RAO73905.1"/>
    <property type="molecule type" value="Genomic_DNA"/>
</dbReference>
<comment type="caution">
    <text evidence="2">The sequence shown here is derived from an EMBL/GenBank/DDBJ whole genome shotgun (WGS) entry which is preliminary data.</text>
</comment>
<dbReference type="InterPro" id="IPR029063">
    <property type="entry name" value="SAM-dependent_MTases_sf"/>
</dbReference>
<dbReference type="Gene3D" id="3.40.50.150">
    <property type="entry name" value="Vaccinia Virus protein VP39"/>
    <property type="match status" value="1"/>
</dbReference>